<dbReference type="STRING" id="1230905.A0A1G4J252"/>
<dbReference type="Pfam" id="PF12257">
    <property type="entry name" value="IML1"/>
    <property type="match status" value="1"/>
</dbReference>
<feature type="region of interest" description="Disordered" evidence="5">
    <location>
        <begin position="737"/>
        <end position="799"/>
    </location>
</feature>
<feature type="compositionally biased region" description="Polar residues" evidence="5">
    <location>
        <begin position="741"/>
        <end position="761"/>
    </location>
</feature>
<evidence type="ECO:0000259" key="6">
    <source>
        <dbReference type="PROSITE" id="PS50186"/>
    </source>
</evidence>
<comment type="subcellular location">
    <subcellularLocation>
        <location evidence="1">Vacuole membrane</location>
        <topology evidence="1">Peripheral membrane protein</topology>
    </subcellularLocation>
</comment>
<gene>
    <name evidence="7" type="ORF">LAMI_0C03620G</name>
</gene>
<dbReference type="CDD" id="cd04449">
    <property type="entry name" value="DEP_DEPDC5-like"/>
    <property type="match status" value="1"/>
</dbReference>
<accession>A0A1G4J252</accession>
<dbReference type="Proteomes" id="UP000191024">
    <property type="component" value="Chromosome C"/>
</dbReference>
<dbReference type="GO" id="GO:1990130">
    <property type="term" value="C:GATOR1 complex"/>
    <property type="evidence" value="ECO:0007669"/>
    <property type="project" value="TreeGrafter"/>
</dbReference>
<evidence type="ECO:0000313" key="7">
    <source>
        <dbReference type="EMBL" id="SCU83543.1"/>
    </source>
</evidence>
<dbReference type="GO" id="GO:0010508">
    <property type="term" value="P:positive regulation of autophagy"/>
    <property type="evidence" value="ECO:0007669"/>
    <property type="project" value="TreeGrafter"/>
</dbReference>
<dbReference type="PROSITE" id="PS50186">
    <property type="entry name" value="DEP"/>
    <property type="match status" value="1"/>
</dbReference>
<dbReference type="InterPro" id="IPR036390">
    <property type="entry name" value="WH_DNA-bd_sf"/>
</dbReference>
<evidence type="ECO:0000256" key="2">
    <source>
        <dbReference type="ARBA" id="ARBA00005643"/>
    </source>
</evidence>
<dbReference type="PANTHER" id="PTHR13179">
    <property type="entry name" value="DEP DOMAIN CONTAINING PROTEIN 5"/>
    <property type="match status" value="1"/>
</dbReference>
<feature type="domain" description="DEP" evidence="6">
    <location>
        <begin position="1164"/>
        <end position="1239"/>
    </location>
</feature>
<feature type="region of interest" description="Disordered" evidence="5">
    <location>
        <begin position="653"/>
        <end position="705"/>
    </location>
</feature>
<dbReference type="InterPro" id="IPR036388">
    <property type="entry name" value="WH-like_DNA-bd_sf"/>
</dbReference>
<dbReference type="EMBL" id="LT598466">
    <property type="protein sequence ID" value="SCU83543.1"/>
    <property type="molecule type" value="Genomic_DNA"/>
</dbReference>
<name>A0A1G4J252_9SACH</name>
<dbReference type="GO" id="GO:1904262">
    <property type="term" value="P:negative regulation of TORC1 signaling"/>
    <property type="evidence" value="ECO:0007669"/>
    <property type="project" value="TreeGrafter"/>
</dbReference>
<evidence type="ECO:0000313" key="8">
    <source>
        <dbReference type="Proteomes" id="UP000191024"/>
    </source>
</evidence>
<dbReference type="GO" id="GO:0005096">
    <property type="term" value="F:GTPase activator activity"/>
    <property type="evidence" value="ECO:0007669"/>
    <property type="project" value="InterPro"/>
</dbReference>
<evidence type="ECO:0000256" key="4">
    <source>
        <dbReference type="ARBA" id="ARBA00021881"/>
    </source>
</evidence>
<feature type="compositionally biased region" description="Basic and acidic residues" evidence="5">
    <location>
        <begin position="671"/>
        <end position="690"/>
    </location>
</feature>
<reference evidence="8" key="1">
    <citation type="submission" date="2016-03" db="EMBL/GenBank/DDBJ databases">
        <authorList>
            <person name="Devillers H."/>
        </authorList>
    </citation>
    <scope>NUCLEOTIDE SEQUENCE [LARGE SCALE GENOMIC DNA]</scope>
</reference>
<dbReference type="Gene3D" id="1.10.10.10">
    <property type="entry name" value="Winged helix-like DNA-binding domain superfamily/Winged helix DNA-binding domain"/>
    <property type="match status" value="1"/>
</dbReference>
<evidence type="ECO:0000256" key="3">
    <source>
        <dbReference type="ARBA" id="ARBA00018529"/>
    </source>
</evidence>
<dbReference type="SUPFAM" id="SSF46785">
    <property type="entry name" value="Winged helix' DNA-binding domain"/>
    <property type="match status" value="1"/>
</dbReference>
<dbReference type="GO" id="GO:0035556">
    <property type="term" value="P:intracellular signal transduction"/>
    <property type="evidence" value="ECO:0007669"/>
    <property type="project" value="InterPro"/>
</dbReference>
<dbReference type="GO" id="GO:0005774">
    <property type="term" value="C:vacuolar membrane"/>
    <property type="evidence" value="ECO:0007669"/>
    <property type="project" value="UniProtKB-SubCell"/>
</dbReference>
<feature type="compositionally biased region" description="Low complexity" evidence="5">
    <location>
        <begin position="771"/>
        <end position="787"/>
    </location>
</feature>
<evidence type="ECO:0000256" key="1">
    <source>
        <dbReference type="ARBA" id="ARBA00004148"/>
    </source>
</evidence>
<dbReference type="PANTHER" id="PTHR13179:SF8">
    <property type="entry name" value="GATOR COMPLEX PROTEIN DEPDC5"/>
    <property type="match status" value="1"/>
</dbReference>
<dbReference type="SMART" id="SM00049">
    <property type="entry name" value="DEP"/>
    <property type="match status" value="1"/>
</dbReference>
<keyword evidence="8" id="KW-1185">Reference proteome</keyword>
<evidence type="ECO:0000256" key="5">
    <source>
        <dbReference type="SAM" id="MobiDB-lite"/>
    </source>
</evidence>
<comment type="similarity">
    <text evidence="2">Belongs to the IML1 family.</text>
</comment>
<sequence>MPNDELKFSGLRSNQASREKLLGRFTDQLPVSPHSKKNEGFNAKPGNSMRIENNTLTIGDSLKRLQSKDSGLRHNLRAHQPRQENEKPSLQQLQTSLARGVCVAPETYNERDTESANVDHSLKKSEITEAQARSYQMELGFHEARFSDDPVLLDLSQLPHFKQGELAELKTYRGPPGSKFKKIYFVVKNYTKDMRLRYKSSNVSVLSGSLQRLLDVSARTKVWIKIKDKERTQADLVELNLKDILINRGDMWMFSSQLQDTCVYKEQKITFLNTVRTTVKGIYRNGRKILSGYVGKDTRIIFRSESARMVFLVQITDEMWHFEENGEIMFHKVVNSLFPKIFKKWKTIGAHHSITIVFSASIDLSDSPFLDIPDGERSKNTQDYFRIVVDQVNVFHWSEIMKTLRKEFMKIARELKNVENLDGTSSIRGRFSPAVKSNFLESICFASTLITNPFRQPDLRRTTSHLIIVSPGSGLYDVDFDLLKATSRRLLSIELSIDIIFLTRAPLHIVPLFRYRDYGGVLHHCTPSWLSISFWDETSEYANEWHPRCKMHHLQMMGLTETEMKEEVEIDVMTKPSGAKSIQDLMEIYDNDIFAGHSTPHAFMRGGNPSYSAPREPHMDSVNIRDSHSQRRLLAWNTLKSAAPLTEASSPLQVLGDVSSGPVAKKKHAKRERERAGESENSLGRDHEQKSLALDSLRNASRPSTVAHRLVSRIIPEFDLKNKRSVGKFAVEKEDILHQGGNENQSQTIPTGKRNTLSRETSSIKRIPFASTTSRLNLSRNSNQSQSPAKHKRASSNQRQFQKAAVVDSMFYNSWLEISNPSIPVSFEKAGLLIEPRWKDVFPKFVAKKYTKWRSFTMPAELPVTVSLFPDKSDFDANFTFSTHSVISNQEHESTKDSSFNLLRDMIYVRLLAGFQICTGEGVREVEASKSETVVEHNIAKYLTKDNFMRAKFYLMAEDEIHRLNCDFDGTVEVQRHMRKSQQSSDHTLASYAPLIKTRYEIAYRASMVDPLKMDRERCNWNQLDQVVAGYSDSISEQNQRSFRSKFVILPASIPPNTISSVINGRKETLSPEEIRLEGLRRLISFFFKSRLKPANGEMNEMNDESFMPEVLFYTGSLFSFVDEQLESLKAFGATAKNSIFISENDKLNKTIDLSQLARELQLGKSPLKLTNRKWHWKRHRNCFVGLEFITWLIDHFSDIKTREDAVIYGQQLMNDGLFVHVENRHGLLDGHYFYQLTPEYVCETDENDESQKNFRAANDGKPKDPQISVDAPNGLESSIKFGSQSQGGEGDRRSDVEGSKSIVMLSNVLPINLDAGGQSYKREVCQVHYDRVHNPDHCFHVRLEWLTATPKLIDDLINNLARMCERFGLKLVEVPWNELCSIPRINLFHSFVDITLAINPWEDPEFCDMSLPATDRFYFHTFLLEKAGFLVDNRASKFFNTGSTEYEITYSWGKPVFKYVQYVHNTGAYIAEIRENGNLFLAPNNVYLSRVNVGTITGKNHSSSKFVIDSQNVMLRFKKTCLDSEKLRAVFREAKELWLEHIGSDEVHFGGTYSESSFIK</sequence>
<dbReference type="OrthoDB" id="39497at2759"/>
<dbReference type="InterPro" id="IPR048255">
    <property type="entry name" value="IML1_N"/>
</dbReference>
<feature type="region of interest" description="Disordered" evidence="5">
    <location>
        <begin position="25"/>
        <end position="49"/>
    </location>
</feature>
<organism evidence="7 8">
    <name type="scientific">Lachancea mirantina</name>
    <dbReference type="NCBI Taxonomy" id="1230905"/>
    <lineage>
        <taxon>Eukaryota</taxon>
        <taxon>Fungi</taxon>
        <taxon>Dikarya</taxon>
        <taxon>Ascomycota</taxon>
        <taxon>Saccharomycotina</taxon>
        <taxon>Saccharomycetes</taxon>
        <taxon>Saccharomycetales</taxon>
        <taxon>Saccharomycetaceae</taxon>
        <taxon>Lachancea</taxon>
    </lineage>
</organism>
<dbReference type="Pfam" id="PF00610">
    <property type="entry name" value="DEP"/>
    <property type="match status" value="1"/>
</dbReference>
<feature type="region of interest" description="Disordered" evidence="5">
    <location>
        <begin position="1255"/>
        <end position="1297"/>
    </location>
</feature>
<proteinExistence type="inferred from homology"/>
<protein>
    <recommendedName>
        <fullName evidence="3">Vacuolar membrane-associated protein IML1</fullName>
    </recommendedName>
    <alternativeName>
        <fullName evidence="4">Vacuolar membrane-associated protein iml1</fullName>
    </alternativeName>
</protein>
<dbReference type="InterPro" id="IPR000591">
    <property type="entry name" value="DEP_dom"/>
</dbReference>
<dbReference type="InterPro" id="IPR027244">
    <property type="entry name" value="IML1"/>
</dbReference>